<reference evidence="2" key="1">
    <citation type="submission" date="2021-03" db="EMBL/GenBank/DDBJ databases">
        <title>Bacillus suaedae sp. nov., isolated from Suaeda aralocaspica.</title>
        <authorList>
            <person name="Lei R.F.R."/>
        </authorList>
    </citation>
    <scope>NUCLEOTIDE SEQUENCE</scope>
    <source>
        <strain evidence="2">YZJH907-2</strain>
    </source>
</reference>
<feature type="chain" id="PRO_5038108635" description="DUF4142 domain-containing protein" evidence="1">
    <location>
        <begin position="22"/>
        <end position="188"/>
    </location>
</feature>
<protein>
    <recommendedName>
        <fullName evidence="4">DUF4142 domain-containing protein</fullName>
    </recommendedName>
</protein>
<dbReference type="Proteomes" id="UP000678228">
    <property type="component" value="Unassembled WGS sequence"/>
</dbReference>
<comment type="caution">
    <text evidence="2">The sequence shown here is derived from an EMBL/GenBank/DDBJ whole genome shotgun (WGS) entry which is preliminary data.</text>
</comment>
<dbReference type="EMBL" id="JAGKSQ010000002">
    <property type="protein sequence ID" value="MBP3950672.1"/>
    <property type="molecule type" value="Genomic_DNA"/>
</dbReference>
<evidence type="ECO:0000256" key="1">
    <source>
        <dbReference type="SAM" id="SignalP"/>
    </source>
</evidence>
<keyword evidence="3" id="KW-1185">Reference proteome</keyword>
<evidence type="ECO:0000313" key="2">
    <source>
        <dbReference type="EMBL" id="MBP3950672.1"/>
    </source>
</evidence>
<sequence>MKKFTFIICSGLVFIPLSACGQTDSEENIVQDVEVQQFDEDYGFQQRANNADQNEDQMTNPELTSYANQAGSYISETATLLEKTVRLFEVGAPTANDIDEALATIQELKRQSQSFLTFQPPEAFEGFHHVHVATLVEIDALEKVLMEITEPIHPIVVTNARVHYENAVVSHKLMEREYLSITEEYGLH</sequence>
<evidence type="ECO:0008006" key="4">
    <source>
        <dbReference type="Google" id="ProtNLM"/>
    </source>
</evidence>
<dbReference type="RefSeq" id="WP_210596357.1">
    <property type="nucleotide sequence ID" value="NZ_JAGKSQ010000002.1"/>
</dbReference>
<organism evidence="2 3">
    <name type="scientific">Halalkalibacter suaedae</name>
    <dbReference type="NCBI Taxonomy" id="2822140"/>
    <lineage>
        <taxon>Bacteria</taxon>
        <taxon>Bacillati</taxon>
        <taxon>Bacillota</taxon>
        <taxon>Bacilli</taxon>
        <taxon>Bacillales</taxon>
        <taxon>Bacillaceae</taxon>
        <taxon>Halalkalibacter</taxon>
    </lineage>
</organism>
<proteinExistence type="predicted"/>
<gene>
    <name evidence="2" type="ORF">J7W16_05950</name>
</gene>
<evidence type="ECO:0000313" key="3">
    <source>
        <dbReference type="Proteomes" id="UP000678228"/>
    </source>
</evidence>
<feature type="signal peptide" evidence="1">
    <location>
        <begin position="1"/>
        <end position="21"/>
    </location>
</feature>
<accession>A0A940WU40</accession>
<dbReference type="AlphaFoldDB" id="A0A940WU40"/>
<keyword evidence="1" id="KW-0732">Signal</keyword>
<name>A0A940WU40_9BACI</name>